<dbReference type="Proteomes" id="UP000199382">
    <property type="component" value="Unassembled WGS sequence"/>
</dbReference>
<dbReference type="Gene3D" id="3.40.50.720">
    <property type="entry name" value="NAD(P)-binding Rossmann-like Domain"/>
    <property type="match status" value="1"/>
</dbReference>
<dbReference type="InterPro" id="IPR036291">
    <property type="entry name" value="NAD(P)-bd_dom_sf"/>
</dbReference>
<comment type="similarity">
    <text evidence="2 6">Belongs to the dTDP-4-dehydrorhamnose reductase family.</text>
</comment>
<comment type="function">
    <text evidence="6">Catalyzes the reduction of dTDP-6-deoxy-L-lyxo-4-hexulose to yield dTDP-L-rhamnose.</text>
</comment>
<evidence type="ECO:0000256" key="3">
    <source>
        <dbReference type="ARBA" id="ARBA00012929"/>
    </source>
</evidence>
<comment type="catalytic activity">
    <reaction evidence="5 6">
        <text>dTDP-beta-L-rhamnose + NADP(+) = dTDP-4-dehydro-beta-L-rhamnose + NADPH + H(+)</text>
        <dbReference type="Rhea" id="RHEA:21796"/>
        <dbReference type="ChEBI" id="CHEBI:15378"/>
        <dbReference type="ChEBI" id="CHEBI:57510"/>
        <dbReference type="ChEBI" id="CHEBI:57783"/>
        <dbReference type="ChEBI" id="CHEBI:58349"/>
        <dbReference type="ChEBI" id="CHEBI:62830"/>
        <dbReference type="EC" id="1.1.1.133"/>
    </reaction>
</comment>
<dbReference type="NCBIfam" id="TIGR01214">
    <property type="entry name" value="rmlD"/>
    <property type="match status" value="1"/>
</dbReference>
<evidence type="ECO:0000256" key="6">
    <source>
        <dbReference type="RuleBase" id="RU364082"/>
    </source>
</evidence>
<feature type="domain" description="RmlD-like substrate binding" evidence="7">
    <location>
        <begin position="1"/>
        <end position="282"/>
    </location>
</feature>
<dbReference type="RefSeq" id="WP_093156135.1">
    <property type="nucleotide sequence ID" value="NZ_FNEK01000022.1"/>
</dbReference>
<accession>A0A1G8VYB6</accession>
<dbReference type="Gene3D" id="3.90.25.10">
    <property type="entry name" value="UDP-galactose 4-epimerase, domain 1"/>
    <property type="match status" value="1"/>
</dbReference>
<comment type="cofactor">
    <cofactor evidence="6">
        <name>Mg(2+)</name>
        <dbReference type="ChEBI" id="CHEBI:18420"/>
    </cofactor>
    <text evidence="6">Binds 1 Mg(2+) ion per monomer.</text>
</comment>
<evidence type="ECO:0000313" key="9">
    <source>
        <dbReference type="Proteomes" id="UP000199382"/>
    </source>
</evidence>
<organism evidence="8 9">
    <name type="scientific">Aliiruegeria lutimaris</name>
    <dbReference type="NCBI Taxonomy" id="571298"/>
    <lineage>
        <taxon>Bacteria</taxon>
        <taxon>Pseudomonadati</taxon>
        <taxon>Pseudomonadota</taxon>
        <taxon>Alphaproteobacteria</taxon>
        <taxon>Rhodobacterales</taxon>
        <taxon>Roseobacteraceae</taxon>
        <taxon>Aliiruegeria</taxon>
    </lineage>
</organism>
<keyword evidence="6" id="KW-0560">Oxidoreductase</keyword>
<evidence type="ECO:0000256" key="1">
    <source>
        <dbReference type="ARBA" id="ARBA00004781"/>
    </source>
</evidence>
<dbReference type="GO" id="GO:0019305">
    <property type="term" value="P:dTDP-rhamnose biosynthetic process"/>
    <property type="evidence" value="ECO:0007669"/>
    <property type="project" value="UniProtKB-UniPathway"/>
</dbReference>
<dbReference type="InterPro" id="IPR029903">
    <property type="entry name" value="RmlD-like-bd"/>
</dbReference>
<protein>
    <recommendedName>
        <fullName evidence="4 6">dTDP-4-dehydrorhamnose reductase</fullName>
        <ecNumber evidence="3 6">1.1.1.133</ecNumber>
    </recommendedName>
</protein>
<proteinExistence type="inferred from homology"/>
<evidence type="ECO:0000259" key="7">
    <source>
        <dbReference type="Pfam" id="PF04321"/>
    </source>
</evidence>
<reference evidence="8 9" key="1">
    <citation type="submission" date="2016-10" db="EMBL/GenBank/DDBJ databases">
        <authorList>
            <person name="de Groot N.N."/>
        </authorList>
    </citation>
    <scope>NUCLEOTIDE SEQUENCE [LARGE SCALE GENOMIC DNA]</scope>
    <source>
        <strain evidence="8 9">DSM 25294</strain>
    </source>
</reference>
<dbReference type="EMBL" id="FNEK01000022">
    <property type="protein sequence ID" value="SDJ71094.1"/>
    <property type="molecule type" value="Genomic_DNA"/>
</dbReference>
<dbReference type="EC" id="1.1.1.133" evidence="3 6"/>
<dbReference type="GO" id="GO:0008831">
    <property type="term" value="F:dTDP-4-dehydrorhamnose reductase activity"/>
    <property type="evidence" value="ECO:0007669"/>
    <property type="project" value="UniProtKB-EC"/>
</dbReference>
<evidence type="ECO:0000313" key="8">
    <source>
        <dbReference type="EMBL" id="SDJ71094.1"/>
    </source>
</evidence>
<sequence>MKALLLGRDGQVATEILRRAGAYGIKVEALEVPELDFTDPEGAAALVRAKECDIIINAAAYTAVDKAESEEKLAQLINADGPGAVAKVAAEKGIPFLHISTDYVFDGSGEGRFSTEDPTGPLGVYGATKLDGERQVAEAGGWHAILRTSWVFSAHGGNFVKTMLRLGAERDKLTIVADQVGGPTAAADIAEALLTIAKAGPEAEGGLFHFAGVPDASWADFAREIFAQAGVDCAVEDIPTSAYPTPAARPLNSRLDCSRLTRTHGIEPPDWNAALAEVLAELGATKPN</sequence>
<dbReference type="SUPFAM" id="SSF51735">
    <property type="entry name" value="NAD(P)-binding Rossmann-fold domains"/>
    <property type="match status" value="1"/>
</dbReference>
<dbReference type="PANTHER" id="PTHR10491:SF4">
    <property type="entry name" value="METHIONINE ADENOSYLTRANSFERASE 2 SUBUNIT BETA"/>
    <property type="match status" value="1"/>
</dbReference>
<gene>
    <name evidence="8" type="ORF">SAMN04488026_102279</name>
</gene>
<evidence type="ECO:0000256" key="4">
    <source>
        <dbReference type="ARBA" id="ARBA00017099"/>
    </source>
</evidence>
<dbReference type="Pfam" id="PF04321">
    <property type="entry name" value="RmlD_sub_bind"/>
    <property type="match status" value="1"/>
</dbReference>
<name>A0A1G8VYB6_9RHOB</name>
<dbReference type="OrthoDB" id="9803892at2"/>
<comment type="pathway">
    <text evidence="1 6">Carbohydrate biosynthesis; dTDP-L-rhamnose biosynthesis.</text>
</comment>
<evidence type="ECO:0000256" key="2">
    <source>
        <dbReference type="ARBA" id="ARBA00010944"/>
    </source>
</evidence>
<dbReference type="PANTHER" id="PTHR10491">
    <property type="entry name" value="DTDP-4-DEHYDRORHAMNOSE REDUCTASE"/>
    <property type="match status" value="1"/>
</dbReference>
<keyword evidence="9" id="KW-1185">Reference proteome</keyword>
<dbReference type="InterPro" id="IPR005913">
    <property type="entry name" value="dTDP_dehydrorham_reduct"/>
</dbReference>
<dbReference type="STRING" id="571298.SAMN04488026_102279"/>
<dbReference type="AlphaFoldDB" id="A0A1G8VYB6"/>
<evidence type="ECO:0000256" key="5">
    <source>
        <dbReference type="ARBA" id="ARBA00048200"/>
    </source>
</evidence>
<dbReference type="CDD" id="cd05254">
    <property type="entry name" value="dTDP_HR_like_SDR_e"/>
    <property type="match status" value="1"/>
</dbReference>
<keyword evidence="6" id="KW-0521">NADP</keyword>
<dbReference type="UniPathway" id="UPA00124"/>